<feature type="compositionally biased region" description="Polar residues" evidence="2">
    <location>
        <begin position="520"/>
        <end position="535"/>
    </location>
</feature>
<feature type="region of interest" description="Disordered" evidence="2">
    <location>
        <begin position="399"/>
        <end position="548"/>
    </location>
</feature>
<feature type="compositionally biased region" description="Gly residues" evidence="2">
    <location>
        <begin position="637"/>
        <end position="654"/>
    </location>
</feature>
<evidence type="ECO:0000259" key="3">
    <source>
        <dbReference type="PROSITE" id="PS50102"/>
    </source>
</evidence>
<feature type="region of interest" description="Disordered" evidence="2">
    <location>
        <begin position="1"/>
        <end position="27"/>
    </location>
</feature>
<dbReference type="AlphaFoldDB" id="A0A9P6DXE1"/>
<feature type="compositionally biased region" description="Polar residues" evidence="2">
    <location>
        <begin position="1"/>
        <end position="11"/>
    </location>
</feature>
<dbReference type="OrthoDB" id="3918848at2759"/>
<comment type="caution">
    <text evidence="4">The sequence shown here is derived from an EMBL/GenBank/DDBJ whole genome shotgun (WGS) entry which is preliminary data.</text>
</comment>
<feature type="compositionally biased region" description="Basic and acidic residues" evidence="2">
    <location>
        <begin position="678"/>
        <end position="696"/>
    </location>
</feature>
<dbReference type="Pfam" id="PF00076">
    <property type="entry name" value="RRM_1"/>
    <property type="match status" value="1"/>
</dbReference>
<organism evidence="4 5">
    <name type="scientific">Hydnum rufescens UP504</name>
    <dbReference type="NCBI Taxonomy" id="1448309"/>
    <lineage>
        <taxon>Eukaryota</taxon>
        <taxon>Fungi</taxon>
        <taxon>Dikarya</taxon>
        <taxon>Basidiomycota</taxon>
        <taxon>Agaricomycotina</taxon>
        <taxon>Agaricomycetes</taxon>
        <taxon>Cantharellales</taxon>
        <taxon>Hydnaceae</taxon>
        <taxon>Hydnum</taxon>
    </lineage>
</organism>
<dbReference type="InterPro" id="IPR052743">
    <property type="entry name" value="Glutaminase_GtaA"/>
</dbReference>
<accession>A0A9P6DXE1</accession>
<dbReference type="InterPro" id="IPR000504">
    <property type="entry name" value="RRM_dom"/>
</dbReference>
<feature type="compositionally biased region" description="Polar residues" evidence="2">
    <location>
        <begin position="434"/>
        <end position="448"/>
    </location>
</feature>
<dbReference type="Proteomes" id="UP000886523">
    <property type="component" value="Unassembled WGS sequence"/>
</dbReference>
<feature type="compositionally biased region" description="Low complexity" evidence="2">
    <location>
        <begin position="660"/>
        <end position="670"/>
    </location>
</feature>
<dbReference type="GO" id="GO:0003723">
    <property type="term" value="F:RNA binding"/>
    <property type="evidence" value="ECO:0007669"/>
    <property type="project" value="UniProtKB-UniRule"/>
</dbReference>
<gene>
    <name evidence="4" type="ORF">BS47DRAFT_1289606</name>
</gene>
<dbReference type="InterPro" id="IPR018829">
    <property type="entry name" value="DUF2433"/>
</dbReference>
<feature type="compositionally biased region" description="Polar residues" evidence="2">
    <location>
        <begin position="477"/>
        <end position="492"/>
    </location>
</feature>
<feature type="compositionally biased region" description="Low complexity" evidence="2">
    <location>
        <begin position="501"/>
        <end position="518"/>
    </location>
</feature>
<feature type="compositionally biased region" description="Basic and acidic residues" evidence="2">
    <location>
        <begin position="461"/>
        <end position="476"/>
    </location>
</feature>
<dbReference type="InterPro" id="IPR035979">
    <property type="entry name" value="RBD_domain_sf"/>
</dbReference>
<evidence type="ECO:0000256" key="2">
    <source>
        <dbReference type="SAM" id="MobiDB-lite"/>
    </source>
</evidence>
<reference evidence="4" key="1">
    <citation type="journal article" date="2020" name="Nat. Commun.">
        <title>Large-scale genome sequencing of mycorrhizal fungi provides insights into the early evolution of symbiotic traits.</title>
        <authorList>
            <person name="Miyauchi S."/>
            <person name="Kiss E."/>
            <person name="Kuo A."/>
            <person name="Drula E."/>
            <person name="Kohler A."/>
            <person name="Sanchez-Garcia M."/>
            <person name="Morin E."/>
            <person name="Andreopoulos B."/>
            <person name="Barry K.W."/>
            <person name="Bonito G."/>
            <person name="Buee M."/>
            <person name="Carver A."/>
            <person name="Chen C."/>
            <person name="Cichocki N."/>
            <person name="Clum A."/>
            <person name="Culley D."/>
            <person name="Crous P.W."/>
            <person name="Fauchery L."/>
            <person name="Girlanda M."/>
            <person name="Hayes R.D."/>
            <person name="Keri Z."/>
            <person name="LaButti K."/>
            <person name="Lipzen A."/>
            <person name="Lombard V."/>
            <person name="Magnuson J."/>
            <person name="Maillard F."/>
            <person name="Murat C."/>
            <person name="Nolan M."/>
            <person name="Ohm R.A."/>
            <person name="Pangilinan J."/>
            <person name="Pereira M.F."/>
            <person name="Perotto S."/>
            <person name="Peter M."/>
            <person name="Pfister S."/>
            <person name="Riley R."/>
            <person name="Sitrit Y."/>
            <person name="Stielow J.B."/>
            <person name="Szollosi G."/>
            <person name="Zifcakova L."/>
            <person name="Stursova M."/>
            <person name="Spatafora J.W."/>
            <person name="Tedersoo L."/>
            <person name="Vaario L.M."/>
            <person name="Yamada A."/>
            <person name="Yan M."/>
            <person name="Wang P."/>
            <person name="Xu J."/>
            <person name="Bruns T."/>
            <person name="Baldrian P."/>
            <person name="Vilgalys R."/>
            <person name="Dunand C."/>
            <person name="Henrissat B."/>
            <person name="Grigoriev I.V."/>
            <person name="Hibbett D."/>
            <person name="Nagy L.G."/>
            <person name="Martin F.M."/>
        </authorList>
    </citation>
    <scope>NUCLEOTIDE SEQUENCE</scope>
    <source>
        <strain evidence="4">UP504</strain>
    </source>
</reference>
<dbReference type="PANTHER" id="PTHR31987">
    <property type="entry name" value="GLUTAMINASE A-RELATED"/>
    <property type="match status" value="1"/>
</dbReference>
<protein>
    <recommendedName>
        <fullName evidence="3">RRM domain-containing protein</fullName>
    </recommendedName>
</protein>
<feature type="domain" description="RRM" evidence="3">
    <location>
        <begin position="548"/>
        <end position="626"/>
    </location>
</feature>
<feature type="region of interest" description="Disordered" evidence="2">
    <location>
        <begin position="628"/>
        <end position="696"/>
    </location>
</feature>
<dbReference type="PANTHER" id="PTHR31987:SF11">
    <property type="entry name" value="DUF2433 DOMAIN-CONTAINING PROTEIN"/>
    <property type="match status" value="1"/>
</dbReference>
<sequence>MAGRSATSSRLGPSPAPARANPSLPRVIGRDNRGRVLCLADLRGRISNLNELAQEAGADAILHTGDFGFFENSSLDRINDRTLRHLILYSPLVSSNQREQLLADGNPISSLRASVAASPIPLLSEFPKLLSGEIKLSVPVYTVWGACEDVTVLEKFRSGEYDIENLHILDEATTRCIDVGGVKLRMLGLGGALVPHKMFDNGEGHATIAGGQGTMWTTALQIGELVDTAQRTHDQSETRLLLCHASPGREGLIAQLALVLKADLTISAGLHFRYASSYNEFSVQSDMEGFRQKLASGKESFGKVWENVKTQVEAVIDENQRILLDKCLSVVERVPPPAQGGTAGEEPAWKNCWNWNLCDAAYGHLVLDIKDGRVSSELKSFNYAYRRKTDSAAPATAASSADAVTLPPVNPVPSDLPVKPSTGSKETENAPKVNGTSANSTAPGSPNLGSEKPLKKKLNKKEKEREREKKEEDKTRPSTASIPDAESSNTPLSAAAAKPLPRSNAASPAPSTSAARPTQDSELLSPTNGTDSTGGRTPITGRPPRNPNTLFLAHLPVPVTEEEVKEFFGPAQVGITSIKLPLNHFNRQQRAVAFVEFGDREAMEAGLSNHAEQLKNAVVKVSIAEDRTQHREMGDTSGRGGRPFRGAGRGGRGGYVPRNGVVAAAQAAAGGRTGDGSTGKKEIPGAKKPDEKKETA</sequence>
<keyword evidence="5" id="KW-1185">Reference proteome</keyword>
<keyword evidence="1" id="KW-0694">RNA-binding</keyword>
<dbReference type="Gene3D" id="3.30.70.330">
    <property type="match status" value="1"/>
</dbReference>
<evidence type="ECO:0000313" key="4">
    <source>
        <dbReference type="EMBL" id="KAF9518391.1"/>
    </source>
</evidence>
<dbReference type="Pfam" id="PF10360">
    <property type="entry name" value="DUF2433"/>
    <property type="match status" value="1"/>
</dbReference>
<dbReference type="SUPFAM" id="SSF54928">
    <property type="entry name" value="RNA-binding domain, RBD"/>
    <property type="match status" value="1"/>
</dbReference>
<dbReference type="EMBL" id="MU128925">
    <property type="protein sequence ID" value="KAF9518391.1"/>
    <property type="molecule type" value="Genomic_DNA"/>
</dbReference>
<name>A0A9P6DXE1_9AGAM</name>
<dbReference type="InterPro" id="IPR012677">
    <property type="entry name" value="Nucleotide-bd_a/b_plait_sf"/>
</dbReference>
<dbReference type="SUPFAM" id="SSF56300">
    <property type="entry name" value="Metallo-dependent phosphatases"/>
    <property type="match status" value="1"/>
</dbReference>
<dbReference type="InterPro" id="IPR029052">
    <property type="entry name" value="Metallo-depent_PP-like"/>
</dbReference>
<dbReference type="PROSITE" id="PS50102">
    <property type="entry name" value="RRM"/>
    <property type="match status" value="1"/>
</dbReference>
<evidence type="ECO:0000256" key="1">
    <source>
        <dbReference type="PROSITE-ProRule" id="PRU00176"/>
    </source>
</evidence>
<proteinExistence type="predicted"/>
<dbReference type="SMART" id="SM00360">
    <property type="entry name" value="RRM"/>
    <property type="match status" value="1"/>
</dbReference>
<evidence type="ECO:0000313" key="5">
    <source>
        <dbReference type="Proteomes" id="UP000886523"/>
    </source>
</evidence>